<evidence type="ECO:0000313" key="2">
    <source>
        <dbReference type="Proteomes" id="UP001314170"/>
    </source>
</evidence>
<dbReference type="EMBL" id="CAWUPB010001087">
    <property type="protein sequence ID" value="CAK7337489.1"/>
    <property type="molecule type" value="Genomic_DNA"/>
</dbReference>
<feature type="non-terminal residue" evidence="1">
    <location>
        <position position="74"/>
    </location>
</feature>
<dbReference type="Proteomes" id="UP001314170">
    <property type="component" value="Unassembled WGS sequence"/>
</dbReference>
<name>A0AAV1RLG2_9ROSI</name>
<protein>
    <submittedName>
        <fullName evidence="1">Uncharacterized protein</fullName>
    </submittedName>
</protein>
<sequence>MRERVVVVVFELLARGGKEVKAYLCKPMGGWCWAHAPGRRCSYYVKYVREQAIGRAIMLGTHELETVGCWVHYL</sequence>
<evidence type="ECO:0000313" key="1">
    <source>
        <dbReference type="EMBL" id="CAK7337489.1"/>
    </source>
</evidence>
<comment type="caution">
    <text evidence="1">The sequence shown here is derived from an EMBL/GenBank/DDBJ whole genome shotgun (WGS) entry which is preliminary data.</text>
</comment>
<gene>
    <name evidence="1" type="ORF">DCAF_LOCUS12524</name>
</gene>
<keyword evidence="2" id="KW-1185">Reference proteome</keyword>
<dbReference type="AlphaFoldDB" id="A0AAV1RLG2"/>
<proteinExistence type="predicted"/>
<reference evidence="1 2" key="1">
    <citation type="submission" date="2024-01" db="EMBL/GenBank/DDBJ databases">
        <authorList>
            <person name="Waweru B."/>
        </authorList>
    </citation>
    <scope>NUCLEOTIDE SEQUENCE [LARGE SCALE GENOMIC DNA]</scope>
</reference>
<organism evidence="1 2">
    <name type="scientific">Dovyalis caffra</name>
    <dbReference type="NCBI Taxonomy" id="77055"/>
    <lineage>
        <taxon>Eukaryota</taxon>
        <taxon>Viridiplantae</taxon>
        <taxon>Streptophyta</taxon>
        <taxon>Embryophyta</taxon>
        <taxon>Tracheophyta</taxon>
        <taxon>Spermatophyta</taxon>
        <taxon>Magnoliopsida</taxon>
        <taxon>eudicotyledons</taxon>
        <taxon>Gunneridae</taxon>
        <taxon>Pentapetalae</taxon>
        <taxon>rosids</taxon>
        <taxon>fabids</taxon>
        <taxon>Malpighiales</taxon>
        <taxon>Salicaceae</taxon>
        <taxon>Flacourtieae</taxon>
        <taxon>Dovyalis</taxon>
    </lineage>
</organism>
<accession>A0AAV1RLG2</accession>